<dbReference type="Pfam" id="PF00538">
    <property type="entry name" value="Linker_histone"/>
    <property type="match status" value="1"/>
</dbReference>
<protein>
    <recommendedName>
        <fullName evidence="6">H15 domain-containing protein</fullName>
    </recommendedName>
</protein>
<sequence>MVVPSISHASGHGLLPSTVFANYPDLGFTSLVIARDSSSPHRCLQIFIIHETTDVDLEIPILQMIMAAIEALNDKNGSNKSSISKQIEATYGNLPPAHTTLLTHHLNRMKAAGQLVFTKNNYLKPDPNSPVRRGRGRPPKPKTPLPPGAIPLPPRPRGRPPKSQDPTAPPPPPKPKAATTTATLSGKKRGRPPKAATAGVTHPPPPPPAAGGAPRGRGRPPKVKPAVTAPVGA</sequence>
<dbReference type="PRINTS" id="PR00929">
    <property type="entry name" value="ATHOOK"/>
</dbReference>
<dbReference type="PANTHER" id="PTHR11467">
    <property type="entry name" value="HISTONE H1"/>
    <property type="match status" value="1"/>
</dbReference>
<comment type="caution">
    <text evidence="7">The sequence shown here is derived from an EMBL/GenBank/DDBJ whole genome shotgun (WGS) entry which is preliminary data.</text>
</comment>
<feature type="region of interest" description="Disordered" evidence="5">
    <location>
        <begin position="118"/>
        <end position="233"/>
    </location>
</feature>
<dbReference type="SMART" id="SM00384">
    <property type="entry name" value="AT_hook"/>
    <property type="match status" value="4"/>
</dbReference>
<comment type="subcellular location">
    <subcellularLocation>
        <location evidence="1">Nucleus</location>
    </subcellularLocation>
</comment>
<evidence type="ECO:0000256" key="5">
    <source>
        <dbReference type="SAM" id="MobiDB-lite"/>
    </source>
</evidence>
<organism evidence="7 8">
    <name type="scientific">Rehmannia glutinosa</name>
    <name type="common">Chinese foxglove</name>
    <dbReference type="NCBI Taxonomy" id="99300"/>
    <lineage>
        <taxon>Eukaryota</taxon>
        <taxon>Viridiplantae</taxon>
        <taxon>Streptophyta</taxon>
        <taxon>Embryophyta</taxon>
        <taxon>Tracheophyta</taxon>
        <taxon>Spermatophyta</taxon>
        <taxon>Magnoliopsida</taxon>
        <taxon>eudicotyledons</taxon>
        <taxon>Gunneridae</taxon>
        <taxon>Pentapetalae</taxon>
        <taxon>asterids</taxon>
        <taxon>lamiids</taxon>
        <taxon>Lamiales</taxon>
        <taxon>Orobanchaceae</taxon>
        <taxon>Rehmannieae</taxon>
        <taxon>Rehmannia</taxon>
    </lineage>
</organism>
<accession>A0ABR0VIQ3</accession>
<feature type="domain" description="H15" evidence="6">
    <location>
        <begin position="57"/>
        <end position="126"/>
    </location>
</feature>
<evidence type="ECO:0000256" key="2">
    <source>
        <dbReference type="ARBA" id="ARBA00022737"/>
    </source>
</evidence>
<dbReference type="InterPro" id="IPR036390">
    <property type="entry name" value="WH_DNA-bd_sf"/>
</dbReference>
<dbReference type="PANTHER" id="PTHR11467:SF103">
    <property type="entry name" value="HMG-Y-RELATED PROTEIN A"/>
    <property type="match status" value="1"/>
</dbReference>
<keyword evidence="2" id="KW-0677">Repeat</keyword>
<dbReference type="Gene3D" id="1.10.10.10">
    <property type="entry name" value="Winged helix-like DNA-binding domain superfamily/Winged helix DNA-binding domain"/>
    <property type="match status" value="1"/>
</dbReference>
<feature type="compositionally biased region" description="Pro residues" evidence="5">
    <location>
        <begin position="141"/>
        <end position="155"/>
    </location>
</feature>
<evidence type="ECO:0000256" key="1">
    <source>
        <dbReference type="ARBA" id="ARBA00004123"/>
    </source>
</evidence>
<evidence type="ECO:0000256" key="4">
    <source>
        <dbReference type="ARBA" id="ARBA00023242"/>
    </source>
</evidence>
<dbReference type="SUPFAM" id="SSF46785">
    <property type="entry name" value="Winged helix' DNA-binding domain"/>
    <property type="match status" value="1"/>
</dbReference>
<evidence type="ECO:0000313" key="8">
    <source>
        <dbReference type="Proteomes" id="UP001318860"/>
    </source>
</evidence>
<dbReference type="InterPro" id="IPR036388">
    <property type="entry name" value="WH-like_DNA-bd_sf"/>
</dbReference>
<dbReference type="SMART" id="SM00526">
    <property type="entry name" value="H15"/>
    <property type="match status" value="1"/>
</dbReference>
<dbReference type="Pfam" id="PF02178">
    <property type="entry name" value="AT_hook"/>
    <property type="match status" value="3"/>
</dbReference>
<dbReference type="InterPro" id="IPR017956">
    <property type="entry name" value="AT_hook_DNA-bd_motif"/>
</dbReference>
<proteinExistence type="predicted"/>
<dbReference type="InterPro" id="IPR000116">
    <property type="entry name" value="HMGA"/>
</dbReference>
<keyword evidence="8" id="KW-1185">Reference proteome</keyword>
<reference evidence="7 8" key="1">
    <citation type="journal article" date="2021" name="Comput. Struct. Biotechnol. J.">
        <title>De novo genome assembly of the potent medicinal plant Rehmannia glutinosa using nanopore technology.</title>
        <authorList>
            <person name="Ma L."/>
            <person name="Dong C."/>
            <person name="Song C."/>
            <person name="Wang X."/>
            <person name="Zheng X."/>
            <person name="Niu Y."/>
            <person name="Chen S."/>
            <person name="Feng W."/>
        </authorList>
    </citation>
    <scope>NUCLEOTIDE SEQUENCE [LARGE SCALE GENOMIC DNA]</scope>
    <source>
        <strain evidence="7">DH-2019</strain>
    </source>
</reference>
<evidence type="ECO:0000313" key="7">
    <source>
        <dbReference type="EMBL" id="KAK6134250.1"/>
    </source>
</evidence>
<dbReference type="Proteomes" id="UP001318860">
    <property type="component" value="Unassembled WGS sequence"/>
</dbReference>
<dbReference type="EMBL" id="JABTTQ020001169">
    <property type="protein sequence ID" value="KAK6134250.1"/>
    <property type="molecule type" value="Genomic_DNA"/>
</dbReference>
<dbReference type="PRINTS" id="PR00930">
    <property type="entry name" value="HIGHMOBLTYIY"/>
</dbReference>
<keyword evidence="3" id="KW-0238">DNA-binding</keyword>
<evidence type="ECO:0000256" key="3">
    <source>
        <dbReference type="ARBA" id="ARBA00023125"/>
    </source>
</evidence>
<dbReference type="InterPro" id="IPR005818">
    <property type="entry name" value="Histone_H1/H5_H15"/>
</dbReference>
<feature type="compositionally biased region" description="Low complexity" evidence="5">
    <location>
        <begin position="224"/>
        <end position="233"/>
    </location>
</feature>
<evidence type="ECO:0000259" key="6">
    <source>
        <dbReference type="PROSITE" id="PS51504"/>
    </source>
</evidence>
<keyword evidence="4" id="KW-0539">Nucleus</keyword>
<dbReference type="PROSITE" id="PS51504">
    <property type="entry name" value="H15"/>
    <property type="match status" value="1"/>
</dbReference>
<name>A0ABR0VIQ3_REHGL</name>
<gene>
    <name evidence="7" type="ORF">DH2020_032012</name>
</gene>